<evidence type="ECO:0000256" key="5">
    <source>
        <dbReference type="SAM" id="SignalP"/>
    </source>
</evidence>
<dbReference type="SMART" id="SM00783">
    <property type="entry name" value="A_amylase_inhib"/>
    <property type="match status" value="1"/>
</dbReference>
<dbReference type="Pfam" id="PF01356">
    <property type="entry name" value="A_amylase_inhib"/>
    <property type="match status" value="1"/>
</dbReference>
<name>A0A7W3WHI9_9ACTN</name>
<sequence length="114" mass="11774">MSNLLSRISHPAALTATTAAGLLMALTATPSAAAAVNTESAPPECVQYHSSWRYTHVANGCDAAVAVTVEYTNGQDAPCRVIQPGEWATFSGYGTQSNYVTALRSCDPTPAAGV</sequence>
<comment type="caution">
    <text evidence="6">The sequence shown here is derived from an EMBL/GenBank/DDBJ whole genome shotgun (WGS) entry which is preliminary data.</text>
</comment>
<dbReference type="GO" id="GO:0015066">
    <property type="term" value="F:alpha-amylase inhibitor activity"/>
    <property type="evidence" value="ECO:0007669"/>
    <property type="project" value="UniProtKB-UniRule"/>
</dbReference>
<keyword evidence="1 3" id="KW-0022">Alpha-amylase inhibitor</keyword>
<keyword evidence="2 4" id="KW-1015">Disulfide bond</keyword>
<dbReference type="RefSeq" id="WP_181353439.1">
    <property type="nucleotide sequence ID" value="NZ_JABJWZ010000016.1"/>
</dbReference>
<dbReference type="SUPFAM" id="SSF49498">
    <property type="entry name" value="alpha-Amylase inhibitor tendamistat"/>
    <property type="match status" value="1"/>
</dbReference>
<accession>A0A7W3WHI9</accession>
<evidence type="ECO:0000256" key="1">
    <source>
        <dbReference type="ARBA" id="ARBA00022579"/>
    </source>
</evidence>
<comment type="function">
    <text evidence="3">Inhibits mammalian alpha-amylases specifically but has no action on plant and microbial alpha-amylases.</text>
</comment>
<feature type="disulfide bond" evidence="4">
    <location>
        <begin position="45"/>
        <end position="61"/>
    </location>
</feature>
<evidence type="ECO:0000313" key="6">
    <source>
        <dbReference type="EMBL" id="MBB1252442.1"/>
    </source>
</evidence>
<dbReference type="Gene3D" id="2.60.40.20">
    <property type="entry name" value="Alpha-amylase inhibitor"/>
    <property type="match status" value="1"/>
</dbReference>
<reference evidence="7" key="1">
    <citation type="submission" date="2020-05" db="EMBL/GenBank/DDBJ databases">
        <title>Classification of alakaliphilic streptomycetes isolated from an alkaline soil next to Lonar Crater, India and a proposal for the recognition of Streptomyces alkaliterrae sp. nov.</title>
        <authorList>
            <person name="Golinska P."/>
        </authorList>
    </citation>
    <scope>NUCLEOTIDE SEQUENCE [LARGE SCALE GENOMIC DNA]</scope>
    <source>
        <strain evidence="7">OF3</strain>
    </source>
</reference>
<proteinExistence type="predicted"/>
<dbReference type="Proteomes" id="UP000525686">
    <property type="component" value="Unassembled WGS sequence"/>
</dbReference>
<dbReference type="InterPro" id="IPR036379">
    <property type="entry name" value="A-amylase_inhib_sf"/>
</dbReference>
<protein>
    <recommendedName>
        <fullName evidence="3">Alpha-amylase inhibitor</fullName>
    </recommendedName>
</protein>
<evidence type="ECO:0000313" key="7">
    <source>
        <dbReference type="Proteomes" id="UP000525686"/>
    </source>
</evidence>
<feature type="signal peptide" evidence="5">
    <location>
        <begin position="1"/>
        <end position="34"/>
    </location>
</feature>
<dbReference type="InterPro" id="IPR000833">
    <property type="entry name" value="A-amylase_inhib"/>
</dbReference>
<dbReference type="AlphaFoldDB" id="A0A7W3WHI9"/>
<keyword evidence="5" id="KW-0732">Signal</keyword>
<feature type="disulfide bond" evidence="4">
    <location>
        <begin position="79"/>
        <end position="106"/>
    </location>
</feature>
<evidence type="ECO:0000256" key="4">
    <source>
        <dbReference type="PIRSR" id="PIRSR001658-50"/>
    </source>
</evidence>
<evidence type="ECO:0000256" key="3">
    <source>
        <dbReference type="PIRNR" id="PIRNR001658"/>
    </source>
</evidence>
<evidence type="ECO:0000256" key="2">
    <source>
        <dbReference type="ARBA" id="ARBA00023157"/>
    </source>
</evidence>
<feature type="chain" id="PRO_5038512224" description="Alpha-amylase inhibitor" evidence="5">
    <location>
        <begin position="35"/>
        <end position="114"/>
    </location>
</feature>
<organism evidence="6 7">
    <name type="scientific">Streptomyces alkaliterrae</name>
    <dbReference type="NCBI Taxonomy" id="2213162"/>
    <lineage>
        <taxon>Bacteria</taxon>
        <taxon>Bacillati</taxon>
        <taxon>Actinomycetota</taxon>
        <taxon>Actinomycetes</taxon>
        <taxon>Kitasatosporales</taxon>
        <taxon>Streptomycetaceae</taxon>
        <taxon>Streptomyces</taxon>
    </lineage>
</organism>
<dbReference type="EMBL" id="JABJWZ010000016">
    <property type="protein sequence ID" value="MBB1252442.1"/>
    <property type="molecule type" value="Genomic_DNA"/>
</dbReference>
<gene>
    <name evidence="6" type="ORF">H3146_03510</name>
</gene>
<dbReference type="PIRSF" id="PIRSF001658">
    <property type="entry name" value="Amylase_inhib"/>
    <property type="match status" value="1"/>
</dbReference>